<dbReference type="RefSeq" id="WP_111612273.1">
    <property type="nucleotide sequence ID" value="NZ_QLLK01000008.1"/>
</dbReference>
<reference evidence="2 3" key="1">
    <citation type="submission" date="2018-06" db="EMBL/GenBank/DDBJ databases">
        <title>Genomic Encyclopedia of Archaeal and Bacterial Type Strains, Phase II (KMG-II): from individual species to whole genera.</title>
        <authorList>
            <person name="Goeker M."/>
        </authorList>
    </citation>
    <scope>NUCLEOTIDE SEQUENCE [LARGE SCALE GENOMIC DNA]</scope>
    <source>
        <strain evidence="2 3">DSM 23446</strain>
    </source>
</reference>
<organism evidence="2 3">
    <name type="scientific">Algoriphagus yeomjeoni</name>
    <dbReference type="NCBI Taxonomy" id="291403"/>
    <lineage>
        <taxon>Bacteria</taxon>
        <taxon>Pseudomonadati</taxon>
        <taxon>Bacteroidota</taxon>
        <taxon>Cytophagia</taxon>
        <taxon>Cytophagales</taxon>
        <taxon>Cyclobacteriaceae</taxon>
        <taxon>Algoriphagus</taxon>
    </lineage>
</organism>
<protein>
    <submittedName>
        <fullName evidence="2">REP element-mobilizing transposase RayT</fullName>
    </submittedName>
</protein>
<dbReference type="GO" id="GO:0006313">
    <property type="term" value="P:DNA transposition"/>
    <property type="evidence" value="ECO:0007669"/>
    <property type="project" value="InterPro"/>
</dbReference>
<dbReference type="Pfam" id="PF01797">
    <property type="entry name" value="Y1_Tnp"/>
    <property type="match status" value="1"/>
</dbReference>
<feature type="domain" description="Transposase IS200-like" evidence="1">
    <location>
        <begin position="5"/>
        <end position="119"/>
    </location>
</feature>
<keyword evidence="3" id="KW-1185">Reference proteome</keyword>
<dbReference type="NCBIfam" id="NF033573">
    <property type="entry name" value="transpos_IS200"/>
    <property type="match status" value="1"/>
</dbReference>
<dbReference type="InterPro" id="IPR036515">
    <property type="entry name" value="Transposase_17_sf"/>
</dbReference>
<dbReference type="SMART" id="SM01321">
    <property type="entry name" value="Y1_Tnp"/>
    <property type="match status" value="1"/>
</dbReference>
<dbReference type="InterPro" id="IPR002686">
    <property type="entry name" value="Transposase_17"/>
</dbReference>
<dbReference type="GO" id="GO:0003677">
    <property type="term" value="F:DNA binding"/>
    <property type="evidence" value="ECO:0007669"/>
    <property type="project" value="InterPro"/>
</dbReference>
<accession>A0A327PAH4</accession>
<gene>
    <name evidence="2" type="ORF">LV83_02939</name>
</gene>
<dbReference type="AlphaFoldDB" id="A0A327PAH4"/>
<comment type="caution">
    <text evidence="2">The sequence shown here is derived from an EMBL/GenBank/DDBJ whole genome shotgun (WGS) entry which is preliminary data.</text>
</comment>
<proteinExistence type="predicted"/>
<name>A0A327PAH4_9BACT</name>
<dbReference type="EMBL" id="QLLK01000008">
    <property type="protein sequence ID" value="RAI88022.1"/>
    <property type="molecule type" value="Genomic_DNA"/>
</dbReference>
<evidence type="ECO:0000313" key="2">
    <source>
        <dbReference type="EMBL" id="RAI88022.1"/>
    </source>
</evidence>
<evidence type="ECO:0000313" key="3">
    <source>
        <dbReference type="Proteomes" id="UP000249610"/>
    </source>
</evidence>
<dbReference type="OrthoDB" id="9797997at2"/>
<sequence>MANTYHQIYIQLIFAVQGRRSLLKREFRQDFFKVMSSMIQNLGHKSIIVNGVADHVHCFIGLNPDKTISDLVEKLKTSSNHFLKDKNWADGSFSWQKGYGAFSYSKSHVERVYQYILNQEAHHQKITFKDEYMMLLKKFEIEFKDEYLFEFLDDVPL</sequence>
<dbReference type="PANTHER" id="PTHR33360:SF2">
    <property type="entry name" value="TRANSPOSASE FOR INSERTION SEQUENCE ELEMENT IS200"/>
    <property type="match status" value="1"/>
</dbReference>
<dbReference type="GO" id="GO:0004803">
    <property type="term" value="F:transposase activity"/>
    <property type="evidence" value="ECO:0007669"/>
    <property type="project" value="InterPro"/>
</dbReference>
<dbReference type="Proteomes" id="UP000249610">
    <property type="component" value="Unassembled WGS sequence"/>
</dbReference>
<dbReference type="Gene3D" id="3.30.70.1290">
    <property type="entry name" value="Transposase IS200-like"/>
    <property type="match status" value="1"/>
</dbReference>
<dbReference type="SUPFAM" id="SSF143422">
    <property type="entry name" value="Transposase IS200-like"/>
    <property type="match status" value="1"/>
</dbReference>
<evidence type="ECO:0000259" key="1">
    <source>
        <dbReference type="SMART" id="SM01321"/>
    </source>
</evidence>
<dbReference type="PANTHER" id="PTHR33360">
    <property type="entry name" value="TRANSPOSASE FOR INSERTION SEQUENCE ELEMENT IS200"/>
    <property type="match status" value="1"/>
</dbReference>